<gene>
    <name evidence="3" type="ORF">DXC31_17985</name>
</gene>
<feature type="region of interest" description="Disordered" evidence="1">
    <location>
        <begin position="496"/>
        <end position="518"/>
    </location>
</feature>
<dbReference type="Pfam" id="PF22483">
    <property type="entry name" value="Mu-transpos_C_2"/>
    <property type="match status" value="1"/>
</dbReference>
<evidence type="ECO:0000313" key="3">
    <source>
        <dbReference type="EMBL" id="RGM15548.1"/>
    </source>
</evidence>
<sequence length="518" mass="60556">MQNCTTILGIIDMRQRGISYDDCRSRYKVGCSTITLIMNRFKESGKDLDTLKQMSAEEVEHLFFPPENLRRKDDSVMPDYQAVYERLIMPGSKANLFYLWLKYKKDCPSGYQYTQYCLYFKRFVEKHYGSEAVSMVVERIPGEKVYIDWVGDQPEILVDSSTGEIKKVHFFVTTVGVSNLIYAEAFEDEKLPNFIAGTVHALESYGAVPKYLVPDNLKTAITKHTKDELVINSVYQDLENFYDVVILPPPPRKPKGKPTVEKYVQFLETHLLEDLKEKVYYSIEDINRDVRQKIADINNEKRTSQSLSKMESFLRYDKPQMKPLAGESFSLCDYKYFARVPNNYHLLYDDHYYSVLYTYYNQPAILKATMAEVRICDRNNKLICTHRRSYKDFPKYITKPEHMALEHQYYKEVNSKDGAYYRRWASSIGPYMGKLIDSVLLTPQHEEQAYNSCNGILHMCKNQSRLLLEDIAKTCVESNACRYSYFKKLLKNMQDNHSVPTTSSLPEHSNLRGKEEYR</sequence>
<evidence type="ECO:0000259" key="2">
    <source>
        <dbReference type="PROSITE" id="PS50994"/>
    </source>
</evidence>
<organism evidence="3 4">
    <name type="scientific">Mediterraneibacter gnavus</name>
    <name type="common">Ruminococcus gnavus</name>
    <dbReference type="NCBI Taxonomy" id="33038"/>
    <lineage>
        <taxon>Bacteria</taxon>
        <taxon>Bacillati</taxon>
        <taxon>Bacillota</taxon>
        <taxon>Clostridia</taxon>
        <taxon>Lachnospirales</taxon>
        <taxon>Lachnospiraceae</taxon>
        <taxon>Mediterraneibacter</taxon>
    </lineage>
</organism>
<feature type="domain" description="Integrase catalytic" evidence="2">
    <location>
        <begin position="137"/>
        <end position="320"/>
    </location>
</feature>
<accession>A0A3E4USI3</accession>
<dbReference type="RefSeq" id="WP_118724013.1">
    <property type="nucleotide sequence ID" value="NZ_JADNIZ010000001.1"/>
</dbReference>
<dbReference type="InterPro" id="IPR054353">
    <property type="entry name" value="IstA-like_C"/>
</dbReference>
<dbReference type="EMBL" id="QSSX01000103">
    <property type="protein sequence ID" value="RGM15548.1"/>
    <property type="molecule type" value="Genomic_DNA"/>
</dbReference>
<evidence type="ECO:0000256" key="1">
    <source>
        <dbReference type="SAM" id="MobiDB-lite"/>
    </source>
</evidence>
<dbReference type="PANTHER" id="PTHR35004">
    <property type="entry name" value="TRANSPOSASE RV3428C-RELATED"/>
    <property type="match status" value="1"/>
</dbReference>
<name>A0A3E4USI3_MEDGN</name>
<evidence type="ECO:0000313" key="4">
    <source>
        <dbReference type="Proteomes" id="UP000260808"/>
    </source>
</evidence>
<dbReference type="InterPro" id="IPR001584">
    <property type="entry name" value="Integrase_cat-core"/>
</dbReference>
<feature type="compositionally biased region" description="Polar residues" evidence="1">
    <location>
        <begin position="496"/>
        <end position="507"/>
    </location>
</feature>
<dbReference type="PROSITE" id="PS50994">
    <property type="entry name" value="INTEGRASE"/>
    <property type="match status" value="1"/>
</dbReference>
<proteinExistence type="predicted"/>
<dbReference type="GO" id="GO:0015074">
    <property type="term" value="P:DNA integration"/>
    <property type="evidence" value="ECO:0007669"/>
    <property type="project" value="InterPro"/>
</dbReference>
<dbReference type="PANTHER" id="PTHR35004:SF8">
    <property type="entry name" value="TRANSPOSASE RV3428C-RELATED"/>
    <property type="match status" value="1"/>
</dbReference>
<feature type="compositionally biased region" description="Basic and acidic residues" evidence="1">
    <location>
        <begin position="509"/>
        <end position="518"/>
    </location>
</feature>
<dbReference type="Proteomes" id="UP000260808">
    <property type="component" value="Unassembled WGS sequence"/>
</dbReference>
<comment type="caution">
    <text evidence="3">The sequence shown here is derived from an EMBL/GenBank/DDBJ whole genome shotgun (WGS) entry which is preliminary data.</text>
</comment>
<protein>
    <submittedName>
        <fullName evidence="3">Transposase</fullName>
    </submittedName>
</protein>
<reference evidence="3 4" key="1">
    <citation type="submission" date="2018-08" db="EMBL/GenBank/DDBJ databases">
        <title>A genome reference for cultivated species of the human gut microbiota.</title>
        <authorList>
            <person name="Zou Y."/>
            <person name="Xue W."/>
            <person name="Luo G."/>
        </authorList>
    </citation>
    <scope>NUCLEOTIDE SEQUENCE [LARGE SCALE GENOMIC DNA]</scope>
    <source>
        <strain evidence="3 4">TF01-20-2</strain>
    </source>
</reference>
<dbReference type="AlphaFoldDB" id="A0A3E4USI3"/>